<evidence type="ECO:0008006" key="5">
    <source>
        <dbReference type="Google" id="ProtNLM"/>
    </source>
</evidence>
<organism evidence="3 4">
    <name type="scientific">Escallonia rubra</name>
    <dbReference type="NCBI Taxonomy" id="112253"/>
    <lineage>
        <taxon>Eukaryota</taxon>
        <taxon>Viridiplantae</taxon>
        <taxon>Streptophyta</taxon>
        <taxon>Embryophyta</taxon>
        <taxon>Tracheophyta</taxon>
        <taxon>Spermatophyta</taxon>
        <taxon>Magnoliopsida</taxon>
        <taxon>eudicotyledons</taxon>
        <taxon>Gunneridae</taxon>
        <taxon>Pentapetalae</taxon>
        <taxon>asterids</taxon>
        <taxon>campanulids</taxon>
        <taxon>Escalloniales</taxon>
        <taxon>Escalloniaceae</taxon>
        <taxon>Escallonia</taxon>
    </lineage>
</organism>
<feature type="compositionally biased region" description="Basic residues" evidence="2">
    <location>
        <begin position="390"/>
        <end position="399"/>
    </location>
</feature>
<feature type="compositionally biased region" description="Polar residues" evidence="2">
    <location>
        <begin position="967"/>
        <end position="976"/>
    </location>
</feature>
<dbReference type="Proteomes" id="UP001187471">
    <property type="component" value="Unassembled WGS sequence"/>
</dbReference>
<dbReference type="PANTHER" id="PTHR12832">
    <property type="entry name" value="TESTIS-SPECIFIC PROTEIN PBS13 T-COMPLEX 11"/>
    <property type="match status" value="1"/>
</dbReference>
<feature type="compositionally biased region" description="Basic and acidic residues" evidence="2">
    <location>
        <begin position="400"/>
        <end position="414"/>
    </location>
</feature>
<dbReference type="InterPro" id="IPR008862">
    <property type="entry name" value="Tcp11"/>
</dbReference>
<feature type="compositionally biased region" description="Low complexity" evidence="2">
    <location>
        <begin position="616"/>
        <end position="631"/>
    </location>
</feature>
<comment type="caution">
    <text evidence="3">The sequence shown here is derived from an EMBL/GenBank/DDBJ whole genome shotgun (WGS) entry which is preliminary data.</text>
</comment>
<feature type="region of interest" description="Disordered" evidence="2">
    <location>
        <begin position="600"/>
        <end position="645"/>
    </location>
</feature>
<evidence type="ECO:0000313" key="3">
    <source>
        <dbReference type="EMBL" id="KAK2966670.1"/>
    </source>
</evidence>
<evidence type="ECO:0000256" key="1">
    <source>
        <dbReference type="ARBA" id="ARBA00010954"/>
    </source>
</evidence>
<protein>
    <recommendedName>
        <fullName evidence="5">T-complex protein 11</fullName>
    </recommendedName>
</protein>
<reference evidence="3" key="1">
    <citation type="submission" date="2022-12" db="EMBL/GenBank/DDBJ databases">
        <title>Draft genome assemblies for two species of Escallonia (Escalloniales).</title>
        <authorList>
            <person name="Chanderbali A."/>
            <person name="Dervinis C."/>
            <person name="Anghel I."/>
            <person name="Soltis D."/>
            <person name="Soltis P."/>
            <person name="Zapata F."/>
        </authorList>
    </citation>
    <scope>NUCLEOTIDE SEQUENCE</scope>
    <source>
        <strain evidence="3">UCBG92.1500</strain>
        <tissue evidence="3">Leaf</tissue>
    </source>
</reference>
<dbReference type="AlphaFoldDB" id="A0AA88QV36"/>
<dbReference type="PANTHER" id="PTHR12832:SF11">
    <property type="entry name" value="LD23868P"/>
    <property type="match status" value="1"/>
</dbReference>
<gene>
    <name evidence="3" type="ORF">RJ640_002368</name>
</gene>
<keyword evidence="4" id="KW-1185">Reference proteome</keyword>
<accession>A0AA88QV36</accession>
<evidence type="ECO:0000313" key="4">
    <source>
        <dbReference type="Proteomes" id="UP001187471"/>
    </source>
</evidence>
<feature type="region of interest" description="Disordered" evidence="2">
    <location>
        <begin position="948"/>
        <end position="981"/>
    </location>
</feature>
<evidence type="ECO:0000256" key="2">
    <source>
        <dbReference type="SAM" id="MobiDB-lite"/>
    </source>
</evidence>
<comment type="similarity">
    <text evidence="1">Belongs to the TCP11 family.</text>
</comment>
<proteinExistence type="inferred from homology"/>
<dbReference type="EMBL" id="JAVXUO010003110">
    <property type="protein sequence ID" value="KAK2966670.1"/>
    <property type="molecule type" value="Genomic_DNA"/>
</dbReference>
<feature type="region of interest" description="Disordered" evidence="2">
    <location>
        <begin position="73"/>
        <end position="101"/>
    </location>
</feature>
<sequence length="1247" mass="139925">MEVGVNSTEDRSLAGIAMEFPASGDGNREDSSSSPPPRMPPRLRRRLSEARAASPASVEEIEAKLRDADIRRQKFNEYLSSKARPKPRSPSQSPSQEENIGQRIEAKLQAAEQKRLSILAESRRRLAKLDELRQAARTEAETRFRKQLAELGTKVESRVQQAEVNRMHILKAYNQRRATIKERSSQSKLRRIARESKYKERVYAAICQKRADAEKKRLGLLDKKRACAKVLQVRKVARSVSQQRETERRILRDKLEDRLQRAMNQRVEYLMPRAGLHDSSDANWIKMQKEADHLSRKLARSWRRFRQLRRTTLDLSKTYHALNINERHVKSMPFEQLAVLIESNSTLQSTKAILDRLESRYKLSKVVASTTSSFRLDDIDHLLKRVVSPKRRATPRKPARSRDTKKPAPDKEASKTPVNLSRYQVRVVLCAYMILGHPDAVFSSWGVREVALAESAVKFVQEFEFLIKIILDGPMRRSGEKFDPALERHGTFRSQLATFDAAWCSYLNRFVVWKVKDAESIEKDLVRAACRLELSMMHKCKLTAEGDSGDLTHDLKAIQKQVTEDQTLLREKVWHLSGAAGIERMECALSDTRSKYFQAREDGSDVGSPSTHILYPSSPGFPASPSSFTGSDKTSDVTDGSQRPNSVVRSLFKDDTSVQQKVVGSSAHGSGLYSQFHYSGEKFDVENELIVNEAVHEQRYTFADSFNVSDQDETSFKEKIRETWHKAFWDSIEDSMKQDDPNYDRVVELMREVRDEICEMAPQSWKQEITEAIDLDILSQVLNSGKLDTEYLGKILEFALVTLQKLSAPASEGELKTSHQKLLGELSGICQSGEGSNHSHVIALVKGLRFVLEEIQVLKQEISKARIRIMEPLLRGPAGFDYLEKAFAKRHGIPSDALAALPLTAQWLSSVGDSKDVEWSEHQNILELIRRQERSSQSVLPSTTLRTGGSFSVQRSGSQVSSFSSGTAVSNTTGVDNQHPECKGEKVDLSVRLALLKLVSGVSGLTQDALPETLKLNLYRLRSVQAQLQKFIVIATSILVLRQTLLSEKLVTNVENAVLGCAKQLSELLDTVEDSGIREIVEVLSKISGECDKSIDMAKAQSRKEVTARMLTKSLQAGDAVFERVSRAVYLAARGVVLGGCGAVGRELAEMALRQVGAAVVTDRVVDAATVLVVAATVTSRVHGNCWKWKVSIDVQGKLLVWSSYMIRDLGLAELMVENLVCSGYEMNMQLRLTKGMEEISAVVARK</sequence>
<feature type="compositionally biased region" description="Low complexity" evidence="2">
    <location>
        <begin position="948"/>
        <end position="966"/>
    </location>
</feature>
<feature type="region of interest" description="Disordered" evidence="2">
    <location>
        <begin position="390"/>
        <end position="416"/>
    </location>
</feature>
<dbReference type="GO" id="GO:0007165">
    <property type="term" value="P:signal transduction"/>
    <property type="evidence" value="ECO:0007669"/>
    <property type="project" value="TreeGrafter"/>
</dbReference>
<name>A0AA88QV36_9ASTE</name>
<dbReference type="Pfam" id="PF05794">
    <property type="entry name" value="Tcp11"/>
    <property type="match status" value="1"/>
</dbReference>
<feature type="region of interest" description="Disordered" evidence="2">
    <location>
        <begin position="1"/>
        <end position="58"/>
    </location>
</feature>